<evidence type="ECO:0000256" key="6">
    <source>
        <dbReference type="ARBA" id="ARBA00023175"/>
    </source>
</evidence>
<sequence>MAQENVNVVARIRPLSNETSDETCIEIDPVSSTITLTTNGKEFNMDKVFEQNAPQEEIFGYVQPIIAAVKNGLHGTIFAYGQTGSGKTHTMIGNDENLGIIPRAIEMIFNALNEESKNRNDNFNFNISCTALQIYCEKTYDLLNGNEKIEIPISDIFKNAKEVEVNSSNECMKIIKCGLEQRKVSGTSMNETSSRSHAILTLTLKTEYFKGNEKHERISRLNMVDLAGSEKRKHTNNSKTQNLESANINKSLLTLGKVIREIINPVKNQVIPYRDSKLTMILRDSLGGNSKTTVIVNIHSNSKYFTETSSTLDFAVNVKKVKNTAILQEFITSKETITLKVEVQRLGEENDKLKTELAKEKEKVVQLQTIVDEKDNKINTLEKKSFELEEDKSKLELELKKANQKQKKCEAEIEKMKQMINGLQNDNKQLKEKVQELEIKNDEMKNQRNADDNYERLEKDIDSGDFDYFDENEVPVIPTDFSSGEESDSEENEMPVPMHASPGSTSNQSNIICAPHYRIGTEYHGKWVKHLYIFDTDDTDLCYNYTFVPKENTFYAFSKSSMNYFVCYKCKNAPTVSAIIHSNENGEEYVKLSENEHVCEPQKYEPHVIIYEPDYKLYINQSRNKKVQRLLVFNSNDKTLYYDYTLISGGNSYRCNSCLNNHNIYARAKLATDENGKKCCVLYAQAHQCQPRKLKPAK</sequence>
<keyword evidence="7" id="KW-0206">Cytoskeleton</keyword>
<dbReference type="GO" id="GO:0003777">
    <property type="term" value="F:microtubule motor activity"/>
    <property type="evidence" value="ECO:0007669"/>
    <property type="project" value="InterPro"/>
</dbReference>
<dbReference type="PRINTS" id="PR00380">
    <property type="entry name" value="KINESINHEAVY"/>
</dbReference>
<keyword evidence="3 8" id="KW-0547">Nucleotide-binding</keyword>
<evidence type="ECO:0000256" key="9">
    <source>
        <dbReference type="RuleBase" id="RU000394"/>
    </source>
</evidence>
<dbReference type="PANTHER" id="PTHR47968:SF36">
    <property type="entry name" value="KINESIN HEAVY CHAIN ISOFORM X1"/>
    <property type="match status" value="1"/>
</dbReference>
<dbReference type="Proteomes" id="UP000887578">
    <property type="component" value="Unplaced"/>
</dbReference>
<reference evidence="14" key="1">
    <citation type="submission" date="2022-11" db="UniProtKB">
        <authorList>
            <consortium name="WormBaseParasite"/>
        </authorList>
    </citation>
    <scope>IDENTIFICATION</scope>
</reference>
<dbReference type="CDD" id="cd00106">
    <property type="entry name" value="KISc"/>
    <property type="match status" value="1"/>
</dbReference>
<name>A0A914PIR6_9BILA</name>
<dbReference type="GO" id="GO:0005524">
    <property type="term" value="F:ATP binding"/>
    <property type="evidence" value="ECO:0007669"/>
    <property type="project" value="UniProtKB-UniRule"/>
</dbReference>
<feature type="coiled-coil region" evidence="10">
    <location>
        <begin position="343"/>
        <end position="460"/>
    </location>
</feature>
<dbReference type="GO" id="GO:0005874">
    <property type="term" value="C:microtubule"/>
    <property type="evidence" value="ECO:0007669"/>
    <property type="project" value="UniProtKB-KW"/>
</dbReference>
<dbReference type="GO" id="GO:0008017">
    <property type="term" value="F:microtubule binding"/>
    <property type="evidence" value="ECO:0007669"/>
    <property type="project" value="InterPro"/>
</dbReference>
<dbReference type="Pfam" id="PF00225">
    <property type="entry name" value="Kinesin"/>
    <property type="match status" value="1"/>
</dbReference>
<accession>A0A914PIR6</accession>
<evidence type="ECO:0000259" key="12">
    <source>
        <dbReference type="PROSITE" id="PS50067"/>
    </source>
</evidence>
<evidence type="ECO:0000313" key="14">
    <source>
        <dbReference type="WBParaSite" id="PDA_v2.g14660.t1"/>
    </source>
</evidence>
<dbReference type="GO" id="GO:0007018">
    <property type="term" value="P:microtubule-based movement"/>
    <property type="evidence" value="ECO:0007669"/>
    <property type="project" value="InterPro"/>
</dbReference>
<feature type="binding site" evidence="8">
    <location>
        <begin position="81"/>
        <end position="88"/>
    </location>
    <ligand>
        <name>ATP</name>
        <dbReference type="ChEBI" id="CHEBI:30616"/>
    </ligand>
</feature>
<keyword evidence="5 10" id="KW-0175">Coiled coil</keyword>
<evidence type="ECO:0000256" key="4">
    <source>
        <dbReference type="ARBA" id="ARBA00022840"/>
    </source>
</evidence>
<evidence type="ECO:0000313" key="13">
    <source>
        <dbReference type="Proteomes" id="UP000887578"/>
    </source>
</evidence>
<evidence type="ECO:0000256" key="3">
    <source>
        <dbReference type="ARBA" id="ARBA00022741"/>
    </source>
</evidence>
<evidence type="ECO:0000256" key="11">
    <source>
        <dbReference type="SAM" id="MobiDB-lite"/>
    </source>
</evidence>
<proteinExistence type="inferred from homology"/>
<dbReference type="PROSITE" id="PS00411">
    <property type="entry name" value="KINESIN_MOTOR_1"/>
    <property type="match status" value="1"/>
</dbReference>
<dbReference type="Gene3D" id="3.40.850.10">
    <property type="entry name" value="Kinesin motor domain"/>
    <property type="match status" value="1"/>
</dbReference>
<evidence type="ECO:0000256" key="8">
    <source>
        <dbReference type="PROSITE-ProRule" id="PRU00283"/>
    </source>
</evidence>
<dbReference type="Gene3D" id="1.10.287.1490">
    <property type="match status" value="1"/>
</dbReference>
<comment type="subcellular location">
    <subcellularLocation>
        <location evidence="1">Cytoplasm</location>
        <location evidence="1">Cytoskeleton</location>
    </subcellularLocation>
</comment>
<evidence type="ECO:0000256" key="2">
    <source>
        <dbReference type="ARBA" id="ARBA00022701"/>
    </source>
</evidence>
<feature type="domain" description="Kinesin motor" evidence="12">
    <location>
        <begin position="5"/>
        <end position="321"/>
    </location>
</feature>
<keyword evidence="13" id="KW-1185">Reference proteome</keyword>
<dbReference type="PANTHER" id="PTHR47968">
    <property type="entry name" value="CENTROMERE PROTEIN E"/>
    <property type="match status" value="1"/>
</dbReference>
<dbReference type="PROSITE" id="PS50067">
    <property type="entry name" value="KINESIN_MOTOR_2"/>
    <property type="match status" value="1"/>
</dbReference>
<organism evidence="13 14">
    <name type="scientific">Panagrolaimus davidi</name>
    <dbReference type="NCBI Taxonomy" id="227884"/>
    <lineage>
        <taxon>Eukaryota</taxon>
        <taxon>Metazoa</taxon>
        <taxon>Ecdysozoa</taxon>
        <taxon>Nematoda</taxon>
        <taxon>Chromadorea</taxon>
        <taxon>Rhabditida</taxon>
        <taxon>Tylenchina</taxon>
        <taxon>Panagrolaimomorpha</taxon>
        <taxon>Panagrolaimoidea</taxon>
        <taxon>Panagrolaimidae</taxon>
        <taxon>Panagrolaimus</taxon>
    </lineage>
</organism>
<dbReference type="InterPro" id="IPR019821">
    <property type="entry name" value="Kinesin_motor_CS"/>
</dbReference>
<feature type="compositionally biased region" description="Acidic residues" evidence="11">
    <location>
        <begin position="483"/>
        <end position="493"/>
    </location>
</feature>
<evidence type="ECO:0000256" key="5">
    <source>
        <dbReference type="ARBA" id="ARBA00023054"/>
    </source>
</evidence>
<dbReference type="InterPro" id="IPR001752">
    <property type="entry name" value="Kinesin_motor_dom"/>
</dbReference>
<evidence type="ECO:0000256" key="10">
    <source>
        <dbReference type="SAM" id="Coils"/>
    </source>
</evidence>
<dbReference type="SMART" id="SM00129">
    <property type="entry name" value="KISc"/>
    <property type="match status" value="1"/>
</dbReference>
<keyword evidence="4 8" id="KW-0067">ATP-binding</keyword>
<dbReference type="InterPro" id="IPR027640">
    <property type="entry name" value="Kinesin-like_fam"/>
</dbReference>
<dbReference type="InterPro" id="IPR027417">
    <property type="entry name" value="P-loop_NTPase"/>
</dbReference>
<feature type="region of interest" description="Disordered" evidence="11">
    <location>
        <begin position="477"/>
        <end position="507"/>
    </location>
</feature>
<protein>
    <recommendedName>
        <fullName evidence="9">Kinesin-like protein</fullName>
    </recommendedName>
</protein>
<dbReference type="AlphaFoldDB" id="A0A914PIR6"/>
<dbReference type="InterPro" id="IPR036961">
    <property type="entry name" value="Kinesin_motor_dom_sf"/>
</dbReference>
<evidence type="ECO:0000256" key="7">
    <source>
        <dbReference type="ARBA" id="ARBA00023212"/>
    </source>
</evidence>
<keyword evidence="7" id="KW-0963">Cytoplasm</keyword>
<evidence type="ECO:0000256" key="1">
    <source>
        <dbReference type="ARBA" id="ARBA00004245"/>
    </source>
</evidence>
<dbReference type="SUPFAM" id="SSF52540">
    <property type="entry name" value="P-loop containing nucleoside triphosphate hydrolases"/>
    <property type="match status" value="1"/>
</dbReference>
<dbReference type="WBParaSite" id="PDA_v2.g14660.t1">
    <property type="protein sequence ID" value="PDA_v2.g14660.t1"/>
    <property type="gene ID" value="PDA_v2.g14660"/>
</dbReference>
<keyword evidence="6 8" id="KW-0505">Motor protein</keyword>
<comment type="similarity">
    <text evidence="8 9">Belongs to the TRAFAC class myosin-kinesin ATPase superfamily. Kinesin family.</text>
</comment>
<keyword evidence="2 9" id="KW-0493">Microtubule</keyword>